<keyword evidence="3" id="KW-1185">Reference proteome</keyword>
<accession>A0ABP9CLR4</accession>
<dbReference type="EMBL" id="BAABIG010000056">
    <property type="protein sequence ID" value="GAA4813560.1"/>
    <property type="molecule type" value="Genomic_DNA"/>
</dbReference>
<sequence>MASAATDSEDASRRLGVVAGTEHYGAGLRDLSHVPREVALVRSVLGDMGMDIQDGLALDPSADDLRRVLSRAMDDGTRTPHDTVVFYYSGHGYTTNTGGYRLATFRGSYGTSDDFATSISAHELAEIVNEPGPAQVVVVVDACESGAAGDAFRHLQDMITALRGKGPDVYLITAADRIEEAHQMAFADAFAAALRTPGVPTGMRYIEATALCRDINYRMRMRGAGQTAQCAPSPAAAHRALRAFPNPQYARQRPQHLPEAAEGSGWAFCGRKRAAHELVQHVSGVDPDPRPIVVTGPAGWGKSTLLAWLATASDGQPLPTADGPAAERVPEGCAVLVQARGQPWQSVLRDIGNELGVSYRGPEPFFRALADLPTLTGVLIDSVNRVGALDTDENDPTVVQTFVEQVLVPLSQVDTVRLVVAAEAPLGAIDMREIPLADAEYFEPADLDMLVRGVLTGRSGSLHRHAPGHALDRMAAGVRERSEGSFLRAYLFAVDLTGREPTEDEAAVQSSMVDVFQQQLTRVKRDDPTWARDLLTPLALALGPGMPDFPLWMDIVHRLSGREVDHAGLEHLLRVAGEYIADSPAGPGRAGWQLRRDEFASSLAQRHDLTEAHAAFTEALLSTLGLGEDRRPRWNTADEYARRNFAEHAQRAGVLDGFLLDPDFLFSVDPLRLRRALTLSGTPRARDVRNVLDLIHDRDRSDGCDLARLQFLALAHDQTELARNAAQANGKWTSAWLHRAPADEVTVVPGVRGGGYVVVGTQDGGALVGERNRTGLRELQSADDPVSASGAGLWNGRPLAALGTWSGRLTLHELDTGRHHSLEDAVPDFHRVVTCEVGEHGLLVATAHAWRRYGTAGGDERHVDTDGLVLASAATATVAGEHRTVGCSSGRVAVWEADGRLSHTFRTPQSRALTRIVAHEDRIYTASDDGTVCASSLDGTDQRVVARHADQPVTSMRVLRTAKGTSLLTTGLDGTLRVAALERHRQGEPAVPVDVGLGIKAADLEDEATLIVCTNHGTARIRL</sequence>
<dbReference type="InterPro" id="IPR027417">
    <property type="entry name" value="P-loop_NTPase"/>
</dbReference>
<dbReference type="SUPFAM" id="SSF52129">
    <property type="entry name" value="Caspase-like"/>
    <property type="match status" value="1"/>
</dbReference>
<proteinExistence type="predicted"/>
<dbReference type="InterPro" id="IPR029030">
    <property type="entry name" value="Caspase-like_dom_sf"/>
</dbReference>
<name>A0ABP9CLR4_9ACTN</name>
<protein>
    <recommendedName>
        <fullName evidence="1">Peptidase C14 caspase domain-containing protein</fullName>
    </recommendedName>
</protein>
<evidence type="ECO:0000259" key="1">
    <source>
        <dbReference type="Pfam" id="PF00656"/>
    </source>
</evidence>
<dbReference type="RefSeq" id="WP_345622553.1">
    <property type="nucleotide sequence ID" value="NZ_BAABIG010000056.1"/>
</dbReference>
<dbReference type="Gene3D" id="2.130.10.10">
    <property type="entry name" value="YVTN repeat-like/Quinoprotein amine dehydrogenase"/>
    <property type="match status" value="1"/>
</dbReference>
<reference evidence="3" key="1">
    <citation type="journal article" date="2019" name="Int. J. Syst. Evol. Microbiol.">
        <title>The Global Catalogue of Microorganisms (GCM) 10K type strain sequencing project: providing services to taxonomists for standard genome sequencing and annotation.</title>
        <authorList>
            <consortium name="The Broad Institute Genomics Platform"/>
            <consortium name="The Broad Institute Genome Sequencing Center for Infectious Disease"/>
            <person name="Wu L."/>
            <person name="Ma J."/>
        </authorList>
    </citation>
    <scope>NUCLEOTIDE SEQUENCE [LARGE SCALE GENOMIC DNA]</scope>
    <source>
        <strain evidence="3">JCM 18081</strain>
    </source>
</reference>
<evidence type="ECO:0000313" key="2">
    <source>
        <dbReference type="EMBL" id="GAA4813560.1"/>
    </source>
</evidence>
<dbReference type="InterPro" id="IPR011600">
    <property type="entry name" value="Pept_C14_caspase"/>
</dbReference>
<dbReference type="Pfam" id="PF00656">
    <property type="entry name" value="Peptidase_C14"/>
    <property type="match status" value="1"/>
</dbReference>
<dbReference type="InterPro" id="IPR015943">
    <property type="entry name" value="WD40/YVTN_repeat-like_dom_sf"/>
</dbReference>
<feature type="domain" description="Peptidase C14 caspase" evidence="1">
    <location>
        <begin position="14"/>
        <end position="151"/>
    </location>
</feature>
<evidence type="ECO:0000313" key="3">
    <source>
        <dbReference type="Proteomes" id="UP001501265"/>
    </source>
</evidence>
<dbReference type="SUPFAM" id="SSF101898">
    <property type="entry name" value="NHL repeat"/>
    <property type="match status" value="1"/>
</dbReference>
<dbReference type="Gene3D" id="3.40.50.1460">
    <property type="match status" value="1"/>
</dbReference>
<dbReference type="SUPFAM" id="SSF52540">
    <property type="entry name" value="P-loop containing nucleoside triphosphate hydrolases"/>
    <property type="match status" value="1"/>
</dbReference>
<dbReference type="Proteomes" id="UP001501265">
    <property type="component" value="Unassembled WGS sequence"/>
</dbReference>
<organism evidence="2 3">
    <name type="scientific">Streptomyces ziwulingensis</name>
    <dbReference type="NCBI Taxonomy" id="1045501"/>
    <lineage>
        <taxon>Bacteria</taxon>
        <taxon>Bacillati</taxon>
        <taxon>Actinomycetota</taxon>
        <taxon>Actinomycetes</taxon>
        <taxon>Kitasatosporales</taxon>
        <taxon>Streptomycetaceae</taxon>
        <taxon>Streptomyces</taxon>
    </lineage>
</organism>
<comment type="caution">
    <text evidence="2">The sequence shown here is derived from an EMBL/GenBank/DDBJ whole genome shotgun (WGS) entry which is preliminary data.</text>
</comment>
<gene>
    <name evidence="2" type="ORF">GCM10023220_51370</name>
</gene>